<dbReference type="Gene3D" id="3.30.160.60">
    <property type="entry name" value="Classic Zinc Finger"/>
    <property type="match status" value="1"/>
</dbReference>
<evidence type="ECO:0000256" key="3">
    <source>
        <dbReference type="ARBA" id="ARBA00022771"/>
    </source>
</evidence>
<evidence type="ECO:0000256" key="6">
    <source>
        <dbReference type="PROSITE-ProRule" id="PRU00042"/>
    </source>
</evidence>
<name>A0A2I0J0K6_PUNGR</name>
<dbReference type="PROSITE" id="PS50157">
    <property type="entry name" value="ZINC_FINGER_C2H2_2"/>
    <property type="match status" value="1"/>
</dbReference>
<comment type="subcellular location">
    <subcellularLocation>
        <location evidence="1">Nucleus</location>
    </subcellularLocation>
</comment>
<keyword evidence="2" id="KW-0479">Metal-binding</keyword>
<keyword evidence="10" id="KW-1185">Reference proteome</keyword>
<evidence type="ECO:0000256" key="1">
    <source>
        <dbReference type="ARBA" id="ARBA00004123"/>
    </source>
</evidence>
<evidence type="ECO:0000256" key="4">
    <source>
        <dbReference type="ARBA" id="ARBA00022833"/>
    </source>
</evidence>
<keyword evidence="5" id="KW-0539">Nucleus</keyword>
<keyword evidence="4" id="KW-0862">Zinc</keyword>
<dbReference type="GO" id="GO:0008270">
    <property type="term" value="F:zinc ion binding"/>
    <property type="evidence" value="ECO:0007669"/>
    <property type="project" value="UniProtKB-KW"/>
</dbReference>
<reference evidence="9 10" key="1">
    <citation type="submission" date="2017-11" db="EMBL/GenBank/DDBJ databases">
        <title>De-novo sequencing of pomegranate (Punica granatum L.) genome.</title>
        <authorList>
            <person name="Akparov Z."/>
            <person name="Amiraslanov A."/>
            <person name="Hajiyeva S."/>
            <person name="Abbasov M."/>
            <person name="Kaur K."/>
            <person name="Hamwieh A."/>
            <person name="Solovyev V."/>
            <person name="Salamov A."/>
            <person name="Braich B."/>
            <person name="Kosarev P."/>
            <person name="Mahmoud A."/>
            <person name="Hajiyev E."/>
            <person name="Babayeva S."/>
            <person name="Izzatullayeva V."/>
            <person name="Mammadov A."/>
            <person name="Mammadov A."/>
            <person name="Sharifova S."/>
            <person name="Ojaghi J."/>
            <person name="Eynullazada K."/>
            <person name="Bayramov B."/>
            <person name="Abdulazimova A."/>
            <person name="Shahmuradov I."/>
        </authorList>
    </citation>
    <scope>NUCLEOTIDE SEQUENCE [LARGE SCALE GENOMIC DNA]</scope>
    <source>
        <strain evidence="10">cv. AG2017</strain>
        <tissue evidence="9">Leaf</tissue>
    </source>
</reference>
<protein>
    <recommendedName>
        <fullName evidence="8">C2H2-type domain-containing protein</fullName>
    </recommendedName>
</protein>
<dbReference type="InterPro" id="IPR013087">
    <property type="entry name" value="Znf_C2H2_type"/>
</dbReference>
<evidence type="ECO:0000313" key="10">
    <source>
        <dbReference type="Proteomes" id="UP000233551"/>
    </source>
</evidence>
<dbReference type="Proteomes" id="UP000233551">
    <property type="component" value="Unassembled WGS sequence"/>
</dbReference>
<organism evidence="9 10">
    <name type="scientific">Punica granatum</name>
    <name type="common">Pomegranate</name>
    <dbReference type="NCBI Taxonomy" id="22663"/>
    <lineage>
        <taxon>Eukaryota</taxon>
        <taxon>Viridiplantae</taxon>
        <taxon>Streptophyta</taxon>
        <taxon>Embryophyta</taxon>
        <taxon>Tracheophyta</taxon>
        <taxon>Spermatophyta</taxon>
        <taxon>Magnoliopsida</taxon>
        <taxon>eudicotyledons</taxon>
        <taxon>Gunneridae</taxon>
        <taxon>Pentapetalae</taxon>
        <taxon>rosids</taxon>
        <taxon>malvids</taxon>
        <taxon>Myrtales</taxon>
        <taxon>Lythraceae</taxon>
        <taxon>Punica</taxon>
    </lineage>
</organism>
<feature type="region of interest" description="Disordered" evidence="7">
    <location>
        <begin position="1"/>
        <end position="76"/>
    </location>
</feature>
<dbReference type="GO" id="GO:0005634">
    <property type="term" value="C:nucleus"/>
    <property type="evidence" value="ECO:0007669"/>
    <property type="project" value="UniProtKB-SubCell"/>
</dbReference>
<keyword evidence="3 6" id="KW-0863">Zinc-finger</keyword>
<evidence type="ECO:0000256" key="7">
    <source>
        <dbReference type="SAM" id="MobiDB-lite"/>
    </source>
</evidence>
<dbReference type="InterPro" id="IPR044246">
    <property type="entry name" value="ZFP3-like"/>
</dbReference>
<feature type="compositionally biased region" description="Basic and acidic residues" evidence="7">
    <location>
        <begin position="50"/>
        <end position="60"/>
    </location>
</feature>
<dbReference type="PANTHER" id="PTHR47287:SF9">
    <property type="entry name" value="ZINC FINGER PROTEIN 4-LIKE"/>
    <property type="match status" value="1"/>
</dbReference>
<dbReference type="Pfam" id="PF13912">
    <property type="entry name" value="zf-C2H2_6"/>
    <property type="match status" value="1"/>
</dbReference>
<evidence type="ECO:0000313" key="9">
    <source>
        <dbReference type="EMBL" id="PKI49778.1"/>
    </source>
</evidence>
<dbReference type="STRING" id="22663.A0A2I0J0K6"/>
<dbReference type="EMBL" id="PGOL01002206">
    <property type="protein sequence ID" value="PKI49778.1"/>
    <property type="molecule type" value="Genomic_DNA"/>
</dbReference>
<dbReference type="PROSITE" id="PS00028">
    <property type="entry name" value="ZINC_FINGER_C2H2_1"/>
    <property type="match status" value="1"/>
</dbReference>
<evidence type="ECO:0000256" key="5">
    <source>
        <dbReference type="ARBA" id="ARBA00023242"/>
    </source>
</evidence>
<sequence>MDQQVDQTLVVPHEQSASPSSNGSMGREANPGQSLQLVLYNKAGPLAANRPHEPPRDERVPAPAPPPPEERSQCGKPKVFSCNYCQRVFSSSQALGGHQNAHKQERALDKQRRGLELGSLGPPFSYLSSALGVQVPAMYGSFGRSPLGVRYDSMIHKPKPYMFPVNLAAYPLGGFRHGCSNPPPHPFNRPRMDAPVQAHMRGGPGLGLGLGLGLGRVPQVPSEYNSYQATNNRQTMVQSNDTVKQKKAEVPETDPSGIDLTLKLGI</sequence>
<evidence type="ECO:0000256" key="2">
    <source>
        <dbReference type="ARBA" id="ARBA00022723"/>
    </source>
</evidence>
<dbReference type="PANTHER" id="PTHR47287">
    <property type="entry name" value="C2H2 AND C2HC ZINC FINGERS SUPERFAMILY PROTEIN"/>
    <property type="match status" value="1"/>
</dbReference>
<feature type="compositionally biased region" description="Polar residues" evidence="7">
    <location>
        <begin position="15"/>
        <end position="24"/>
    </location>
</feature>
<comment type="caution">
    <text evidence="9">The sequence shown here is derived from an EMBL/GenBank/DDBJ whole genome shotgun (WGS) entry which is preliminary data.</text>
</comment>
<gene>
    <name evidence="9" type="ORF">CRG98_029827</name>
</gene>
<feature type="domain" description="C2H2-type" evidence="8">
    <location>
        <begin position="80"/>
        <end position="107"/>
    </location>
</feature>
<accession>A0A2I0J0K6</accession>
<dbReference type="AlphaFoldDB" id="A0A2I0J0K6"/>
<dbReference type="SUPFAM" id="SSF57667">
    <property type="entry name" value="beta-beta-alpha zinc fingers"/>
    <property type="match status" value="1"/>
</dbReference>
<dbReference type="GO" id="GO:0009788">
    <property type="term" value="P:negative regulation of abscisic acid-activated signaling pathway"/>
    <property type="evidence" value="ECO:0007669"/>
    <property type="project" value="InterPro"/>
</dbReference>
<evidence type="ECO:0000259" key="8">
    <source>
        <dbReference type="PROSITE" id="PS50157"/>
    </source>
</evidence>
<proteinExistence type="predicted"/>
<dbReference type="InterPro" id="IPR036236">
    <property type="entry name" value="Znf_C2H2_sf"/>
</dbReference>